<gene>
    <name evidence="5" type="ORF">OG549_06245</name>
</gene>
<dbReference type="GO" id="GO:0032259">
    <property type="term" value="P:methylation"/>
    <property type="evidence" value="ECO:0007669"/>
    <property type="project" value="UniProtKB-KW"/>
</dbReference>
<evidence type="ECO:0000256" key="1">
    <source>
        <dbReference type="ARBA" id="ARBA00022603"/>
    </source>
</evidence>
<protein>
    <submittedName>
        <fullName evidence="5">Class I SAM-dependent methyltransferase</fullName>
    </submittedName>
</protein>
<dbReference type="PANTHER" id="PTHR43464">
    <property type="entry name" value="METHYLTRANSFERASE"/>
    <property type="match status" value="1"/>
</dbReference>
<dbReference type="GO" id="GO:0008168">
    <property type="term" value="F:methyltransferase activity"/>
    <property type="evidence" value="ECO:0007669"/>
    <property type="project" value="UniProtKB-KW"/>
</dbReference>
<evidence type="ECO:0000256" key="3">
    <source>
        <dbReference type="ARBA" id="ARBA00022691"/>
    </source>
</evidence>
<dbReference type="AlphaFoldDB" id="A0AAU2UYV1"/>
<sequence length="248" mass="26842">MSTQEMYDEIGEAFEGFKGLPLAQYVEAPSFLGMVGDVAGKKVIDLACGTGFYSRELKRRGAADVFGVDISGEMIAAAAGIEQAAPLGVRYQVSDVADLSLAGERFDVATAVMLLNYAETGAEFEHLCRKVHESLKSGGEFFMLHQKPDYDFSGPSPRPYGFLTELTGEQSETGPRVKVTALLEGAPISFTSGLARREVFETCLAKAGFSEITWVPTEVSPAGIAAYGDEFWADYRANPAFEMLRCRA</sequence>
<dbReference type="InterPro" id="IPR029063">
    <property type="entry name" value="SAM-dependent_MTases_sf"/>
</dbReference>
<accession>A0AAU2UYV1</accession>
<proteinExistence type="predicted"/>
<dbReference type="SUPFAM" id="SSF53335">
    <property type="entry name" value="S-adenosyl-L-methionine-dependent methyltransferases"/>
    <property type="match status" value="1"/>
</dbReference>
<evidence type="ECO:0000256" key="2">
    <source>
        <dbReference type="ARBA" id="ARBA00022679"/>
    </source>
</evidence>
<dbReference type="InterPro" id="IPR041698">
    <property type="entry name" value="Methyltransf_25"/>
</dbReference>
<evidence type="ECO:0000259" key="4">
    <source>
        <dbReference type="Pfam" id="PF13649"/>
    </source>
</evidence>
<name>A0AAU2UYV1_9ACTN</name>
<feature type="domain" description="Methyltransferase" evidence="4">
    <location>
        <begin position="43"/>
        <end position="139"/>
    </location>
</feature>
<dbReference type="Gene3D" id="3.40.50.150">
    <property type="entry name" value="Vaccinia Virus protein VP39"/>
    <property type="match status" value="1"/>
</dbReference>
<keyword evidence="2" id="KW-0808">Transferase</keyword>
<dbReference type="Pfam" id="PF13649">
    <property type="entry name" value="Methyltransf_25"/>
    <property type="match status" value="1"/>
</dbReference>
<reference evidence="5" key="1">
    <citation type="submission" date="2022-10" db="EMBL/GenBank/DDBJ databases">
        <title>The complete genomes of actinobacterial strains from the NBC collection.</title>
        <authorList>
            <person name="Joergensen T.S."/>
            <person name="Alvarez Arevalo M."/>
            <person name="Sterndorff E.B."/>
            <person name="Faurdal D."/>
            <person name="Vuksanovic O."/>
            <person name="Mourched A.-S."/>
            <person name="Charusanti P."/>
            <person name="Shaw S."/>
            <person name="Blin K."/>
            <person name="Weber T."/>
        </authorList>
    </citation>
    <scope>NUCLEOTIDE SEQUENCE</scope>
    <source>
        <strain evidence="5">NBC_00003</strain>
    </source>
</reference>
<organism evidence="5">
    <name type="scientific">Streptomyces sp. NBC_00003</name>
    <dbReference type="NCBI Taxonomy" id="2903608"/>
    <lineage>
        <taxon>Bacteria</taxon>
        <taxon>Bacillati</taxon>
        <taxon>Actinomycetota</taxon>
        <taxon>Actinomycetes</taxon>
        <taxon>Kitasatosporales</taxon>
        <taxon>Streptomycetaceae</taxon>
        <taxon>Streptomyces</taxon>
    </lineage>
</organism>
<dbReference type="EMBL" id="CP108318">
    <property type="protein sequence ID" value="WTW60274.1"/>
    <property type="molecule type" value="Genomic_DNA"/>
</dbReference>
<keyword evidence="3" id="KW-0949">S-adenosyl-L-methionine</keyword>
<dbReference type="CDD" id="cd02440">
    <property type="entry name" value="AdoMet_MTases"/>
    <property type="match status" value="1"/>
</dbReference>
<dbReference type="PANTHER" id="PTHR43464:SF19">
    <property type="entry name" value="UBIQUINONE BIOSYNTHESIS O-METHYLTRANSFERASE, MITOCHONDRIAL"/>
    <property type="match status" value="1"/>
</dbReference>
<evidence type="ECO:0000313" key="5">
    <source>
        <dbReference type="EMBL" id="WTW60274.1"/>
    </source>
</evidence>
<keyword evidence="1 5" id="KW-0489">Methyltransferase</keyword>